<name>A0ACC3AQF0_9EURO</name>
<accession>A0ACC3AQF0</accession>
<protein>
    <submittedName>
        <fullName evidence="1">Uncharacterized protein</fullName>
    </submittedName>
</protein>
<comment type="caution">
    <text evidence="1">The sequence shown here is derived from an EMBL/GenBank/DDBJ whole genome shotgun (WGS) entry which is preliminary data.</text>
</comment>
<gene>
    <name evidence="1" type="ORF">N8T08_000567</name>
</gene>
<keyword evidence="2" id="KW-1185">Reference proteome</keyword>
<dbReference type="EMBL" id="JAOPJF010000102">
    <property type="protein sequence ID" value="KAK1139630.1"/>
    <property type="molecule type" value="Genomic_DNA"/>
</dbReference>
<organism evidence="1 2">
    <name type="scientific">Aspergillus melleus</name>
    <dbReference type="NCBI Taxonomy" id="138277"/>
    <lineage>
        <taxon>Eukaryota</taxon>
        <taxon>Fungi</taxon>
        <taxon>Dikarya</taxon>
        <taxon>Ascomycota</taxon>
        <taxon>Pezizomycotina</taxon>
        <taxon>Eurotiomycetes</taxon>
        <taxon>Eurotiomycetidae</taxon>
        <taxon>Eurotiales</taxon>
        <taxon>Aspergillaceae</taxon>
        <taxon>Aspergillus</taxon>
        <taxon>Aspergillus subgen. Circumdati</taxon>
    </lineage>
</organism>
<reference evidence="1 2" key="1">
    <citation type="journal article" date="2023" name="ACS Omega">
        <title>Identification of the Neoaspergillic Acid Biosynthesis Gene Cluster by Establishing an In Vitro CRISPR-Ribonucleoprotein Genetic System in Aspergillus melleus.</title>
        <authorList>
            <person name="Yuan B."/>
            <person name="Grau M.F."/>
            <person name="Murata R.M."/>
            <person name="Torok T."/>
            <person name="Venkateswaran K."/>
            <person name="Stajich J.E."/>
            <person name="Wang C.C.C."/>
        </authorList>
    </citation>
    <scope>NUCLEOTIDE SEQUENCE [LARGE SCALE GENOMIC DNA]</scope>
    <source>
        <strain evidence="1 2">IMV 1140</strain>
    </source>
</reference>
<dbReference type="Proteomes" id="UP001177260">
    <property type="component" value="Unassembled WGS sequence"/>
</dbReference>
<evidence type="ECO:0000313" key="1">
    <source>
        <dbReference type="EMBL" id="KAK1139630.1"/>
    </source>
</evidence>
<proteinExistence type="predicted"/>
<evidence type="ECO:0000313" key="2">
    <source>
        <dbReference type="Proteomes" id="UP001177260"/>
    </source>
</evidence>
<sequence length="69" mass="7504">MKFTTALVALFVSVTMAAPVPSTSTETNQPQRRFEADSLLSALVNPKAFTKDIDFSLLGVNKEDFPNAL</sequence>